<protein>
    <submittedName>
        <fullName evidence="2">Pro-sigmaK processing inhibitor BofA family protein</fullName>
    </submittedName>
</protein>
<dbReference type="EMBL" id="DVOF01000147">
    <property type="protein sequence ID" value="HIV02950.1"/>
    <property type="molecule type" value="Genomic_DNA"/>
</dbReference>
<feature type="transmembrane region" description="Helical" evidence="1">
    <location>
        <begin position="6"/>
        <end position="26"/>
    </location>
</feature>
<dbReference type="InterPro" id="IPR010001">
    <property type="entry name" value="BofA"/>
</dbReference>
<accession>A0A9D1SZX7</accession>
<dbReference type="Proteomes" id="UP000886743">
    <property type="component" value="Unassembled WGS sequence"/>
</dbReference>
<evidence type="ECO:0000313" key="2">
    <source>
        <dbReference type="EMBL" id="HIV02950.1"/>
    </source>
</evidence>
<evidence type="ECO:0000313" key="3">
    <source>
        <dbReference type="Proteomes" id="UP000886743"/>
    </source>
</evidence>
<proteinExistence type="predicted"/>
<keyword evidence="1" id="KW-0472">Membrane</keyword>
<name>A0A9D1SZX7_9FIRM</name>
<feature type="transmembrane region" description="Helical" evidence="1">
    <location>
        <begin position="64"/>
        <end position="88"/>
    </location>
</feature>
<dbReference type="Pfam" id="PF07441">
    <property type="entry name" value="BofA"/>
    <property type="match status" value="1"/>
</dbReference>
<organism evidence="2 3">
    <name type="scientific">Candidatus Aphodoplasma excrementigallinarum</name>
    <dbReference type="NCBI Taxonomy" id="2840673"/>
    <lineage>
        <taxon>Bacteria</taxon>
        <taxon>Bacillati</taxon>
        <taxon>Bacillota</taxon>
        <taxon>Clostridia</taxon>
        <taxon>Eubacteriales</taxon>
        <taxon>Candidatus Aphodoplasma</taxon>
    </lineage>
</organism>
<reference evidence="2" key="2">
    <citation type="journal article" date="2021" name="PeerJ">
        <title>Extensive microbial diversity within the chicken gut microbiome revealed by metagenomics and culture.</title>
        <authorList>
            <person name="Gilroy R."/>
            <person name="Ravi A."/>
            <person name="Getino M."/>
            <person name="Pursley I."/>
            <person name="Horton D.L."/>
            <person name="Alikhan N.F."/>
            <person name="Baker D."/>
            <person name="Gharbi K."/>
            <person name="Hall N."/>
            <person name="Watson M."/>
            <person name="Adriaenssens E.M."/>
            <person name="Foster-Nyarko E."/>
            <person name="Jarju S."/>
            <person name="Secka A."/>
            <person name="Antonio M."/>
            <person name="Oren A."/>
            <person name="Chaudhuri R.R."/>
            <person name="La Ragione R."/>
            <person name="Hildebrand F."/>
            <person name="Pallen M.J."/>
        </authorList>
    </citation>
    <scope>NUCLEOTIDE SEQUENCE</scope>
    <source>
        <strain evidence="2">4920</strain>
    </source>
</reference>
<dbReference type="NCBIfam" id="TIGR02862">
    <property type="entry name" value="spore_BofA"/>
    <property type="match status" value="1"/>
</dbReference>
<sequence>MTWNFTTIALLVVGFAVLYLLVWIFIKPVKFLLKIAANSAVGSLFLILFNYAGSLFGLSIGVNLYSALVCGLLGVPGFLLLLCSKWLIV</sequence>
<dbReference type="AlphaFoldDB" id="A0A9D1SZX7"/>
<keyword evidence="1" id="KW-0812">Transmembrane</keyword>
<comment type="caution">
    <text evidence="2">The sequence shown here is derived from an EMBL/GenBank/DDBJ whole genome shotgun (WGS) entry which is preliminary data.</text>
</comment>
<keyword evidence="1" id="KW-1133">Transmembrane helix</keyword>
<gene>
    <name evidence="2" type="ORF">IAC74_05190</name>
</gene>
<feature type="transmembrane region" description="Helical" evidence="1">
    <location>
        <begin position="31"/>
        <end position="52"/>
    </location>
</feature>
<reference evidence="2" key="1">
    <citation type="submission" date="2020-10" db="EMBL/GenBank/DDBJ databases">
        <authorList>
            <person name="Gilroy R."/>
        </authorList>
    </citation>
    <scope>NUCLEOTIDE SEQUENCE</scope>
    <source>
        <strain evidence="2">4920</strain>
    </source>
</reference>
<evidence type="ECO:0000256" key="1">
    <source>
        <dbReference type="SAM" id="Phobius"/>
    </source>
</evidence>